<dbReference type="Proteomes" id="UP000438991">
    <property type="component" value="Unassembled WGS sequence"/>
</dbReference>
<dbReference type="RefSeq" id="WP_155481423.1">
    <property type="nucleotide sequence ID" value="NZ_WNKV01000024.1"/>
</dbReference>
<dbReference type="Gene3D" id="1.10.260.40">
    <property type="entry name" value="lambda repressor-like DNA-binding domains"/>
    <property type="match status" value="1"/>
</dbReference>
<evidence type="ECO:0000256" key="1">
    <source>
        <dbReference type="ARBA" id="ARBA00023015"/>
    </source>
</evidence>
<accession>A0A9X4XRP8</accession>
<dbReference type="EMBL" id="WNKV01000024">
    <property type="protein sequence ID" value="MTW19131.1"/>
    <property type="molecule type" value="Genomic_DNA"/>
</dbReference>
<feature type="domain" description="HTH cro/C1-type" evidence="4">
    <location>
        <begin position="36"/>
        <end position="72"/>
    </location>
</feature>
<dbReference type="GO" id="GO:0003677">
    <property type="term" value="F:DNA binding"/>
    <property type="evidence" value="ECO:0007669"/>
    <property type="project" value="UniProtKB-KW"/>
</dbReference>
<dbReference type="CDD" id="cd06529">
    <property type="entry name" value="S24_LexA-like"/>
    <property type="match status" value="1"/>
</dbReference>
<keyword evidence="2" id="KW-0238">DNA-binding</keyword>
<dbReference type="Gene3D" id="2.10.109.10">
    <property type="entry name" value="Umud Fragment, subunit A"/>
    <property type="match status" value="1"/>
</dbReference>
<dbReference type="CDD" id="cd00093">
    <property type="entry name" value="HTH_XRE"/>
    <property type="match status" value="1"/>
</dbReference>
<evidence type="ECO:0000313" key="5">
    <source>
        <dbReference type="EMBL" id="MTW19131.1"/>
    </source>
</evidence>
<dbReference type="InterPro" id="IPR039418">
    <property type="entry name" value="LexA-like"/>
</dbReference>
<dbReference type="SUPFAM" id="SSF51306">
    <property type="entry name" value="LexA/Signal peptidase"/>
    <property type="match status" value="1"/>
</dbReference>
<dbReference type="InterPro" id="IPR010982">
    <property type="entry name" value="Lambda_DNA-bd_dom_sf"/>
</dbReference>
<dbReference type="PANTHER" id="PTHR40661:SF3">
    <property type="entry name" value="FELS-1 PROPHAGE TRANSCRIPTIONAL REGULATOR"/>
    <property type="match status" value="1"/>
</dbReference>
<dbReference type="Pfam" id="PF00717">
    <property type="entry name" value="Peptidase_S24"/>
    <property type="match status" value="1"/>
</dbReference>
<comment type="caution">
    <text evidence="5">The sequence shown here is derived from an EMBL/GenBank/DDBJ whole genome shotgun (WGS) entry which is preliminary data.</text>
</comment>
<dbReference type="Pfam" id="PF01381">
    <property type="entry name" value="HTH_3"/>
    <property type="match status" value="1"/>
</dbReference>
<keyword evidence="3" id="KW-0804">Transcription</keyword>
<name>A0A9X4XRP8_9BRAD</name>
<reference evidence="5 6" key="1">
    <citation type="submission" date="2019-11" db="EMBL/GenBank/DDBJ databases">
        <title>Whole-genome sequence of Rhodoplanes serenus DSM 18633, type strain.</title>
        <authorList>
            <person name="Kyndt J.A."/>
            <person name="Meyer T.E."/>
        </authorList>
    </citation>
    <scope>NUCLEOTIDE SEQUENCE [LARGE SCALE GENOMIC DNA]</scope>
    <source>
        <strain evidence="5 6">DSM 18633</strain>
    </source>
</reference>
<protein>
    <submittedName>
        <fullName evidence="5">Helix-turn-helix domain-containing protein</fullName>
    </submittedName>
</protein>
<dbReference type="PROSITE" id="PS50943">
    <property type="entry name" value="HTH_CROC1"/>
    <property type="match status" value="1"/>
</dbReference>
<dbReference type="InterPro" id="IPR036286">
    <property type="entry name" value="LexA/Signal_pep-like_sf"/>
</dbReference>
<dbReference type="PANTHER" id="PTHR40661">
    <property type="match status" value="1"/>
</dbReference>
<dbReference type="SUPFAM" id="SSF47413">
    <property type="entry name" value="lambda repressor-like DNA-binding domains"/>
    <property type="match status" value="1"/>
</dbReference>
<dbReference type="InterPro" id="IPR001387">
    <property type="entry name" value="Cro/C1-type_HTH"/>
</dbReference>
<evidence type="ECO:0000256" key="3">
    <source>
        <dbReference type="ARBA" id="ARBA00023163"/>
    </source>
</evidence>
<dbReference type="InterPro" id="IPR015927">
    <property type="entry name" value="Peptidase_S24_S26A/B/C"/>
</dbReference>
<evidence type="ECO:0000256" key="2">
    <source>
        <dbReference type="ARBA" id="ARBA00023125"/>
    </source>
</evidence>
<dbReference type="AlphaFoldDB" id="A0A9X4XRP8"/>
<proteinExistence type="predicted"/>
<organism evidence="5 6">
    <name type="scientific">Rhodoplanes serenus</name>
    <dbReference type="NCBI Taxonomy" id="200615"/>
    <lineage>
        <taxon>Bacteria</taxon>
        <taxon>Pseudomonadati</taxon>
        <taxon>Pseudomonadota</taxon>
        <taxon>Alphaproteobacteria</taxon>
        <taxon>Hyphomicrobiales</taxon>
        <taxon>Nitrobacteraceae</taxon>
        <taxon>Rhodoplanes</taxon>
    </lineage>
</organism>
<dbReference type="SMART" id="SM00530">
    <property type="entry name" value="HTH_XRE"/>
    <property type="match status" value="1"/>
</dbReference>
<keyword evidence="1" id="KW-0805">Transcription regulation</keyword>
<evidence type="ECO:0000259" key="4">
    <source>
        <dbReference type="PROSITE" id="PS50943"/>
    </source>
</evidence>
<evidence type="ECO:0000313" key="6">
    <source>
        <dbReference type="Proteomes" id="UP000438991"/>
    </source>
</evidence>
<sequence length="223" mass="24440">MSRSDELWEMTRAGLFDRLKRAVHGAGGNGAISATSGVPISTLNTYMAGTTMPSLAKLAKIAKACGVSLDYLVSGSASPEVDTKNWPDKLAIVQNLEFRASAGDGLLVLDQETEATPFPKPVVDRLGLRASKARLLRAAGNSMWPTIEDGDPVLVDISDTDVIDGRIYVFTIGDHVLLKRLRRRGRKLLMRADNRELYPEEEEVPTVEPVRIIGRVRWVGRSL</sequence>
<gene>
    <name evidence="5" type="ORF">GJ689_23305</name>
</gene>